<name>D7TA44_VITVI</name>
<gene>
    <name evidence="1" type="ordered locus">VIT_04s0079g00740</name>
</gene>
<reference evidence="2" key="1">
    <citation type="journal article" date="2007" name="Nature">
        <title>The grapevine genome sequence suggests ancestral hexaploidization in major angiosperm phyla.</title>
        <authorList>
            <consortium name="The French-Italian Public Consortium for Grapevine Genome Characterization."/>
            <person name="Jaillon O."/>
            <person name="Aury J.-M."/>
            <person name="Noel B."/>
            <person name="Policriti A."/>
            <person name="Clepet C."/>
            <person name="Casagrande A."/>
            <person name="Choisne N."/>
            <person name="Aubourg S."/>
            <person name="Vitulo N."/>
            <person name="Jubin C."/>
            <person name="Vezzi A."/>
            <person name="Legeai F."/>
            <person name="Hugueney P."/>
            <person name="Dasilva C."/>
            <person name="Horner D."/>
            <person name="Mica E."/>
            <person name="Jublot D."/>
            <person name="Poulain J."/>
            <person name="Bruyere C."/>
            <person name="Billault A."/>
            <person name="Segurens B."/>
            <person name="Gouyvenoux M."/>
            <person name="Ugarte E."/>
            <person name="Cattonaro F."/>
            <person name="Anthouard V."/>
            <person name="Vico V."/>
            <person name="Del Fabbro C."/>
            <person name="Alaux M."/>
            <person name="Di Gaspero G."/>
            <person name="Dumas V."/>
            <person name="Felice N."/>
            <person name="Paillard S."/>
            <person name="Juman I."/>
            <person name="Moroldo M."/>
            <person name="Scalabrin S."/>
            <person name="Canaguier A."/>
            <person name="Le Clainche I."/>
            <person name="Malacrida G."/>
            <person name="Durand E."/>
            <person name="Pesole G."/>
            <person name="Laucou V."/>
            <person name="Chatelet P."/>
            <person name="Merdinoglu D."/>
            <person name="Delledonne M."/>
            <person name="Pezzotti M."/>
            <person name="Lecharny A."/>
            <person name="Scarpelli C."/>
            <person name="Artiguenave F."/>
            <person name="Pe M.E."/>
            <person name="Valle G."/>
            <person name="Morgante M."/>
            <person name="Caboche M."/>
            <person name="Adam-Blondon A.-F."/>
            <person name="Weissenbach J."/>
            <person name="Quetier F."/>
            <person name="Wincker P."/>
        </authorList>
    </citation>
    <scope>NUCLEOTIDE SEQUENCE [LARGE SCALE GENOMIC DNA]</scope>
    <source>
        <strain evidence="2">cv. Pinot noir / PN40024</strain>
    </source>
</reference>
<dbReference type="AlphaFoldDB" id="D7TA44"/>
<dbReference type="EMBL" id="FN595753">
    <property type="protein sequence ID" value="CBI27366.3"/>
    <property type="molecule type" value="Genomic_DNA"/>
</dbReference>
<evidence type="ECO:0000313" key="2">
    <source>
        <dbReference type="Proteomes" id="UP000009183"/>
    </source>
</evidence>
<dbReference type="HOGENOM" id="CLU_3431149_0_0_1"/>
<keyword evidence="2" id="KW-1185">Reference proteome</keyword>
<dbReference type="Proteomes" id="UP000009183">
    <property type="component" value="Chromosome 4"/>
</dbReference>
<evidence type="ECO:0000313" key="1">
    <source>
        <dbReference type="EMBL" id="CBI27366.3"/>
    </source>
</evidence>
<organism evidence="1 2">
    <name type="scientific">Vitis vinifera</name>
    <name type="common">Grape</name>
    <dbReference type="NCBI Taxonomy" id="29760"/>
    <lineage>
        <taxon>Eukaryota</taxon>
        <taxon>Viridiplantae</taxon>
        <taxon>Streptophyta</taxon>
        <taxon>Embryophyta</taxon>
        <taxon>Tracheophyta</taxon>
        <taxon>Spermatophyta</taxon>
        <taxon>Magnoliopsida</taxon>
        <taxon>eudicotyledons</taxon>
        <taxon>Gunneridae</taxon>
        <taxon>Pentapetalae</taxon>
        <taxon>rosids</taxon>
        <taxon>Vitales</taxon>
        <taxon>Vitaceae</taxon>
        <taxon>Viteae</taxon>
        <taxon>Vitis</taxon>
    </lineage>
</organism>
<accession>D7TA44</accession>
<protein>
    <submittedName>
        <fullName evidence="1">Uncharacterized protein</fullName>
    </submittedName>
</protein>
<proteinExistence type="predicted"/>
<sequence>MVFKLQRKLEKVDAKTYP</sequence>
<dbReference type="InParanoid" id="D7TA44"/>